<gene>
    <name evidence="5" type="ORF">CkaCkLH20_01559</name>
</gene>
<comment type="caution">
    <text evidence="5">The sequence shown here is derived from an EMBL/GenBank/DDBJ whole genome shotgun (WGS) entry which is preliminary data.</text>
</comment>
<dbReference type="PROSITE" id="PS00941">
    <property type="entry name" value="CARBOXYLESTERASE_B_2"/>
    <property type="match status" value="1"/>
</dbReference>
<evidence type="ECO:0000313" key="5">
    <source>
        <dbReference type="EMBL" id="KAF9880517.1"/>
    </source>
</evidence>
<dbReference type="EC" id="3.1.1.-" evidence="3"/>
<reference evidence="5" key="1">
    <citation type="submission" date="2020-03" db="EMBL/GenBank/DDBJ databases">
        <authorList>
            <person name="He L."/>
        </authorList>
    </citation>
    <scope>NUCLEOTIDE SEQUENCE</scope>
    <source>
        <strain evidence="5">CkLH20</strain>
    </source>
</reference>
<dbReference type="InterPro" id="IPR050654">
    <property type="entry name" value="AChE-related_enzymes"/>
</dbReference>
<dbReference type="GO" id="GO:0052689">
    <property type="term" value="F:carboxylic ester hydrolase activity"/>
    <property type="evidence" value="ECO:0007669"/>
    <property type="project" value="TreeGrafter"/>
</dbReference>
<sequence length="538" mass="59224">MAAHRLAVAFFAFVAVSHGTPTVQIRNGTYRGVFNLDFEQDFFLVMPFAQTPVGDLRLRIPQSLNTSWTGTRNADAYSSAYIGYSSPGNELVPEEQMSEDCLTINVIRPAGILPNASLPVAVWIHGGVLVEGSSREPSYNLSFIVQKSVEMGYPIIAASMNYRLSAWGFLYGNAMAKEGSDHLGYRDQRLALHWIQENIGAFGGSSQKVTLFGKSAGAWSVGAQLLAHGGRDDGLFRAAVLQSGAPIWAEPDHTFTANNWEPIYQTAAESVKCGNITDTVACLRNVPVQQLSEAFRTSLAALSFDLGHYVDGDFFETSTQVQLSQGAVPRVPILLGTNFDEGVGFGQIGVNTTEQFLDAIQKSQASKAAALEIAAVYPEDPDVGIPASLQHRPSGNLTYLGAQYKRMAAYGGDLMMHAPRRFFARALAAYNHTVYNYHWNVVTGSPEQGANHFAEVPVVFNDVSQFKEHPKFSQFSRHADTMSITCQKWPTYRVNNMKNFVFDVNIDDLVHDEPDDYREAAMRKLTGIMFSITRRLST</sequence>
<reference evidence="5" key="2">
    <citation type="submission" date="2020-11" db="EMBL/GenBank/DDBJ databases">
        <title>Whole genome sequencing of Colletotrichum sp.</title>
        <authorList>
            <person name="Li H."/>
        </authorList>
    </citation>
    <scope>NUCLEOTIDE SEQUENCE</scope>
    <source>
        <strain evidence="5">CkLH20</strain>
    </source>
</reference>
<dbReference type="SUPFAM" id="SSF53474">
    <property type="entry name" value="alpha/beta-Hydrolases"/>
    <property type="match status" value="1"/>
</dbReference>
<keyword evidence="2 3" id="KW-0378">Hydrolase</keyword>
<dbReference type="PANTHER" id="PTHR43918:SF4">
    <property type="entry name" value="CARBOXYLIC ESTER HYDROLASE"/>
    <property type="match status" value="1"/>
</dbReference>
<keyword evidence="6" id="KW-1185">Reference proteome</keyword>
<dbReference type="Gene3D" id="3.40.50.1820">
    <property type="entry name" value="alpha/beta hydrolase"/>
    <property type="match status" value="1"/>
</dbReference>
<evidence type="ECO:0000256" key="3">
    <source>
        <dbReference type="RuleBase" id="RU361235"/>
    </source>
</evidence>
<accession>A0A9P6LQA6</accession>
<comment type="similarity">
    <text evidence="1 3">Belongs to the type-B carboxylesterase/lipase family.</text>
</comment>
<feature type="signal peptide" evidence="3">
    <location>
        <begin position="1"/>
        <end position="19"/>
    </location>
</feature>
<dbReference type="RefSeq" id="XP_038749978.1">
    <property type="nucleotide sequence ID" value="XM_038884278.1"/>
</dbReference>
<dbReference type="GeneID" id="62157352"/>
<dbReference type="InterPro" id="IPR019819">
    <property type="entry name" value="Carboxylesterase_B_CS"/>
</dbReference>
<dbReference type="InterPro" id="IPR029058">
    <property type="entry name" value="AB_hydrolase_fold"/>
</dbReference>
<evidence type="ECO:0000256" key="2">
    <source>
        <dbReference type="ARBA" id="ARBA00022801"/>
    </source>
</evidence>
<evidence type="ECO:0000259" key="4">
    <source>
        <dbReference type="Pfam" id="PF00135"/>
    </source>
</evidence>
<dbReference type="Pfam" id="PF00135">
    <property type="entry name" value="COesterase"/>
    <property type="match status" value="1"/>
</dbReference>
<organism evidence="5 6">
    <name type="scientific">Colletotrichum karsti</name>
    <dbReference type="NCBI Taxonomy" id="1095194"/>
    <lineage>
        <taxon>Eukaryota</taxon>
        <taxon>Fungi</taxon>
        <taxon>Dikarya</taxon>
        <taxon>Ascomycota</taxon>
        <taxon>Pezizomycotina</taxon>
        <taxon>Sordariomycetes</taxon>
        <taxon>Hypocreomycetidae</taxon>
        <taxon>Glomerellales</taxon>
        <taxon>Glomerellaceae</taxon>
        <taxon>Colletotrichum</taxon>
        <taxon>Colletotrichum boninense species complex</taxon>
    </lineage>
</organism>
<dbReference type="InterPro" id="IPR019826">
    <property type="entry name" value="Carboxylesterase_B_AS"/>
</dbReference>
<keyword evidence="3" id="KW-0732">Signal</keyword>
<dbReference type="InterPro" id="IPR002018">
    <property type="entry name" value="CarbesteraseB"/>
</dbReference>
<name>A0A9P6LQA6_9PEZI</name>
<proteinExistence type="inferred from homology"/>
<dbReference type="EMBL" id="JAATWM020000004">
    <property type="protein sequence ID" value="KAF9880517.1"/>
    <property type="molecule type" value="Genomic_DNA"/>
</dbReference>
<feature type="domain" description="Carboxylesterase type B" evidence="4">
    <location>
        <begin position="21"/>
        <end position="464"/>
    </location>
</feature>
<dbReference type="OrthoDB" id="408631at2759"/>
<feature type="chain" id="PRO_5040529730" description="Carboxylic ester hydrolase" evidence="3">
    <location>
        <begin position="20"/>
        <end position="538"/>
    </location>
</feature>
<dbReference type="AlphaFoldDB" id="A0A9P6LQA6"/>
<dbReference type="PROSITE" id="PS00122">
    <property type="entry name" value="CARBOXYLESTERASE_B_1"/>
    <property type="match status" value="1"/>
</dbReference>
<protein>
    <recommendedName>
        <fullName evidence="3">Carboxylic ester hydrolase</fullName>
        <ecNumber evidence="3">3.1.1.-</ecNumber>
    </recommendedName>
</protein>
<dbReference type="Proteomes" id="UP000781932">
    <property type="component" value="Unassembled WGS sequence"/>
</dbReference>
<dbReference type="PANTHER" id="PTHR43918">
    <property type="entry name" value="ACETYLCHOLINESTERASE"/>
    <property type="match status" value="1"/>
</dbReference>
<evidence type="ECO:0000256" key="1">
    <source>
        <dbReference type="ARBA" id="ARBA00005964"/>
    </source>
</evidence>
<evidence type="ECO:0000313" key="6">
    <source>
        <dbReference type="Proteomes" id="UP000781932"/>
    </source>
</evidence>